<dbReference type="OrthoDB" id="3763456at2759"/>
<protein>
    <submittedName>
        <fullName evidence="2">Uncharacterized protein</fullName>
    </submittedName>
</protein>
<reference evidence="2" key="1">
    <citation type="journal article" date="2020" name="Stud. Mycol.">
        <title>101 Dothideomycetes genomes: a test case for predicting lifestyles and emergence of pathogens.</title>
        <authorList>
            <person name="Haridas S."/>
            <person name="Albert R."/>
            <person name="Binder M."/>
            <person name="Bloem J."/>
            <person name="Labutti K."/>
            <person name="Salamov A."/>
            <person name="Andreopoulos B."/>
            <person name="Baker S."/>
            <person name="Barry K."/>
            <person name="Bills G."/>
            <person name="Bluhm B."/>
            <person name="Cannon C."/>
            <person name="Castanera R."/>
            <person name="Culley D."/>
            <person name="Daum C."/>
            <person name="Ezra D."/>
            <person name="Gonzalez J."/>
            <person name="Henrissat B."/>
            <person name="Kuo A."/>
            <person name="Liang C."/>
            <person name="Lipzen A."/>
            <person name="Lutzoni F."/>
            <person name="Magnuson J."/>
            <person name="Mondo S."/>
            <person name="Nolan M."/>
            <person name="Ohm R."/>
            <person name="Pangilinan J."/>
            <person name="Park H.-J."/>
            <person name="Ramirez L."/>
            <person name="Alfaro M."/>
            <person name="Sun H."/>
            <person name="Tritt A."/>
            <person name="Yoshinaga Y."/>
            <person name="Zwiers L.-H."/>
            <person name="Turgeon B."/>
            <person name="Goodwin S."/>
            <person name="Spatafora J."/>
            <person name="Crous P."/>
            <person name="Grigoriev I."/>
        </authorList>
    </citation>
    <scope>NUCLEOTIDE SEQUENCE</scope>
    <source>
        <strain evidence="2">CBS 110217</strain>
    </source>
</reference>
<evidence type="ECO:0000256" key="1">
    <source>
        <dbReference type="SAM" id="MobiDB-lite"/>
    </source>
</evidence>
<keyword evidence="3" id="KW-1185">Reference proteome</keyword>
<organism evidence="2 3">
    <name type="scientific">Setomelanomma holmii</name>
    <dbReference type="NCBI Taxonomy" id="210430"/>
    <lineage>
        <taxon>Eukaryota</taxon>
        <taxon>Fungi</taxon>
        <taxon>Dikarya</taxon>
        <taxon>Ascomycota</taxon>
        <taxon>Pezizomycotina</taxon>
        <taxon>Dothideomycetes</taxon>
        <taxon>Pleosporomycetidae</taxon>
        <taxon>Pleosporales</taxon>
        <taxon>Pleosporineae</taxon>
        <taxon>Phaeosphaeriaceae</taxon>
        <taxon>Setomelanomma</taxon>
    </lineage>
</organism>
<evidence type="ECO:0000313" key="2">
    <source>
        <dbReference type="EMBL" id="KAF2023248.1"/>
    </source>
</evidence>
<evidence type="ECO:0000313" key="3">
    <source>
        <dbReference type="Proteomes" id="UP000799777"/>
    </source>
</evidence>
<proteinExistence type="predicted"/>
<dbReference type="AlphaFoldDB" id="A0A9P4GUQ4"/>
<dbReference type="EMBL" id="ML978365">
    <property type="protein sequence ID" value="KAF2023248.1"/>
    <property type="molecule type" value="Genomic_DNA"/>
</dbReference>
<name>A0A9P4GUQ4_9PLEO</name>
<dbReference type="Proteomes" id="UP000799777">
    <property type="component" value="Unassembled WGS sequence"/>
</dbReference>
<gene>
    <name evidence="2" type="ORF">EK21DRAFT_95065</name>
</gene>
<comment type="caution">
    <text evidence="2">The sequence shown here is derived from an EMBL/GenBank/DDBJ whole genome shotgun (WGS) entry which is preliminary data.</text>
</comment>
<sequence length="207" mass="22938">MDDISRSGSRSRDYGSLSYDLSDAIYGMFPSRATDTSATVRRSRAPSPAKSANKHKGTADSDASPLSISLARGTASPSWLPQSKRSRLRVHQMEIHQSTCLNLNMANDDSTESDLWILPDFDDWELDSETAQQTSNKRHGEWAPLLCRAASSNRERLRARLEGDGWDFVGGKYGEDEKTLQEALSQGEESVDDEFDVVVLPVLHVSC</sequence>
<feature type="region of interest" description="Disordered" evidence="1">
    <location>
        <begin position="34"/>
        <end position="66"/>
    </location>
</feature>
<accession>A0A9P4GUQ4</accession>